<feature type="domain" description="Nitroreductase" evidence="3">
    <location>
        <begin position="8"/>
        <end position="63"/>
    </location>
</feature>
<dbReference type="PANTHER" id="PTHR43673:SF10">
    <property type="entry name" value="NADH DEHYDROGENASE_NAD(P)H NITROREDUCTASE XCC3605-RELATED"/>
    <property type="match status" value="1"/>
</dbReference>
<dbReference type="OrthoDB" id="9812105at2"/>
<evidence type="ECO:0000313" key="5">
    <source>
        <dbReference type="Proteomes" id="UP000194903"/>
    </source>
</evidence>
<name>A0A252F782_9FIRM</name>
<gene>
    <name evidence="4" type="ORF">CBW42_02085</name>
</gene>
<accession>A0A252F782</accession>
<proteinExistence type="inferred from homology"/>
<dbReference type="InterPro" id="IPR000415">
    <property type="entry name" value="Nitroreductase-like"/>
</dbReference>
<reference evidence="4 5" key="1">
    <citation type="submission" date="2017-05" db="EMBL/GenBank/DDBJ databases">
        <title>Butyricicoccus porcorum sp. nov. a butyrate-producing bacterium from the swine intestinal tract.</title>
        <authorList>
            <person name="Trachsel J."/>
            <person name="Humphrey S."/>
            <person name="Allen H.K."/>
        </authorList>
    </citation>
    <scope>NUCLEOTIDE SEQUENCE [LARGE SCALE GENOMIC DNA]</scope>
    <source>
        <strain evidence="4">BB10</strain>
    </source>
</reference>
<dbReference type="EMBL" id="NHOC01000002">
    <property type="protein sequence ID" value="OUM21638.1"/>
    <property type="molecule type" value="Genomic_DNA"/>
</dbReference>
<dbReference type="AlphaFoldDB" id="A0A252F782"/>
<evidence type="ECO:0000256" key="1">
    <source>
        <dbReference type="ARBA" id="ARBA00007118"/>
    </source>
</evidence>
<dbReference type="GO" id="GO:0016491">
    <property type="term" value="F:oxidoreductase activity"/>
    <property type="evidence" value="ECO:0007669"/>
    <property type="project" value="UniProtKB-KW"/>
</dbReference>
<protein>
    <submittedName>
        <fullName evidence="4">Nitroreductase</fullName>
    </submittedName>
</protein>
<evidence type="ECO:0000313" key="4">
    <source>
        <dbReference type="EMBL" id="OUM21638.1"/>
    </source>
</evidence>
<keyword evidence="5" id="KW-1185">Reference proteome</keyword>
<dbReference type="InterPro" id="IPR029479">
    <property type="entry name" value="Nitroreductase"/>
</dbReference>
<comment type="similarity">
    <text evidence="1">Belongs to the nitroreductase family.</text>
</comment>
<dbReference type="RefSeq" id="WP_087017779.1">
    <property type="nucleotide sequence ID" value="NZ_CP178353.1"/>
</dbReference>
<dbReference type="Gene3D" id="3.40.109.10">
    <property type="entry name" value="NADH Oxidase"/>
    <property type="match status" value="1"/>
</dbReference>
<dbReference type="Pfam" id="PF00881">
    <property type="entry name" value="Nitroreductase"/>
    <property type="match status" value="2"/>
</dbReference>
<dbReference type="Proteomes" id="UP000194903">
    <property type="component" value="Unassembled WGS sequence"/>
</dbReference>
<evidence type="ECO:0000256" key="2">
    <source>
        <dbReference type="ARBA" id="ARBA00023002"/>
    </source>
</evidence>
<feature type="domain" description="Nitroreductase" evidence="3">
    <location>
        <begin position="101"/>
        <end position="159"/>
    </location>
</feature>
<dbReference type="SUPFAM" id="SSF55469">
    <property type="entry name" value="FMN-dependent nitroreductase-like"/>
    <property type="match status" value="1"/>
</dbReference>
<evidence type="ECO:0000259" key="3">
    <source>
        <dbReference type="Pfam" id="PF00881"/>
    </source>
</evidence>
<dbReference type="PANTHER" id="PTHR43673">
    <property type="entry name" value="NAD(P)H NITROREDUCTASE YDGI-RELATED"/>
    <property type="match status" value="1"/>
</dbReference>
<keyword evidence="2" id="KW-0560">Oxidoreductase</keyword>
<comment type="caution">
    <text evidence="4">The sequence shown here is derived from an EMBL/GenBank/DDBJ whole genome shotgun (WGS) entry which is preliminary data.</text>
</comment>
<sequence length="183" mass="20325">MDFMQALQARESCRAYQDKPVSREQLLKIVEAGRLSPSGCNAQPWKFIIIDEPEAKAKMSDALVVEGGATGCPWRDSVPAFIALVEQPAKVMPAVKEYYGDTQRFAQGDIGMAAMNMCYEAMDLGLSTCVLGMCDQAKMEQYFGVPEGHEVRMVLAVGYSAEDKEPRAKVRKPLEEVCSFNKW</sequence>
<organism evidence="4 5">
    <name type="scientific">Butyricicoccus porcorum</name>
    <dbReference type="NCBI Taxonomy" id="1945634"/>
    <lineage>
        <taxon>Bacteria</taxon>
        <taxon>Bacillati</taxon>
        <taxon>Bacillota</taxon>
        <taxon>Clostridia</taxon>
        <taxon>Eubacteriales</taxon>
        <taxon>Butyricicoccaceae</taxon>
        <taxon>Butyricicoccus</taxon>
    </lineage>
</organism>